<dbReference type="RefSeq" id="WP_273739314.1">
    <property type="nucleotide sequence ID" value="NZ_JAQIVI010000237.1"/>
</dbReference>
<name>A0ABD5SMU3_9EURY</name>
<protein>
    <submittedName>
        <fullName evidence="1">Uncharacterized protein</fullName>
    </submittedName>
</protein>
<dbReference type="Proteomes" id="UP001596383">
    <property type="component" value="Unassembled WGS sequence"/>
</dbReference>
<dbReference type="AlphaFoldDB" id="A0ABD5SMU3"/>
<gene>
    <name evidence="1" type="ORF">ACFQE6_15555</name>
</gene>
<dbReference type="EMBL" id="JBHSWV010000237">
    <property type="protein sequence ID" value="MFC6766352.1"/>
    <property type="molecule type" value="Genomic_DNA"/>
</dbReference>
<comment type="caution">
    <text evidence="1">The sequence shown here is derived from an EMBL/GenBank/DDBJ whole genome shotgun (WGS) entry which is preliminary data.</text>
</comment>
<accession>A0ABD5SMU3</accession>
<evidence type="ECO:0000313" key="2">
    <source>
        <dbReference type="Proteomes" id="UP001596383"/>
    </source>
</evidence>
<sequence>MRTAPPTSLEGVSTGSVDIGFGVSRATRASIVGSCDRVLGALAIALGAEIERRIDRRVAGSTAGFVVGTIAAASQVKRVVRRVSSGIEPRRSRFSVVDRWAFRLPVAGPVTTQRVGPSERPGVVVVATVAGSNQ</sequence>
<reference evidence="1 2" key="1">
    <citation type="journal article" date="2019" name="Int. J. Syst. Evol. Microbiol.">
        <title>The Global Catalogue of Microorganisms (GCM) 10K type strain sequencing project: providing services to taxonomists for standard genome sequencing and annotation.</title>
        <authorList>
            <consortium name="The Broad Institute Genomics Platform"/>
            <consortium name="The Broad Institute Genome Sequencing Center for Infectious Disease"/>
            <person name="Wu L."/>
            <person name="Ma J."/>
        </authorList>
    </citation>
    <scope>NUCLEOTIDE SEQUENCE [LARGE SCALE GENOMIC DNA]</scope>
    <source>
        <strain evidence="1 2">LMG 29247</strain>
    </source>
</reference>
<organism evidence="1 2">
    <name type="scientific">Natrinema soli</name>
    <dbReference type="NCBI Taxonomy" id="1930624"/>
    <lineage>
        <taxon>Archaea</taxon>
        <taxon>Methanobacteriati</taxon>
        <taxon>Methanobacteriota</taxon>
        <taxon>Stenosarchaea group</taxon>
        <taxon>Halobacteria</taxon>
        <taxon>Halobacteriales</taxon>
        <taxon>Natrialbaceae</taxon>
        <taxon>Natrinema</taxon>
    </lineage>
</organism>
<keyword evidence="2" id="KW-1185">Reference proteome</keyword>
<proteinExistence type="predicted"/>
<evidence type="ECO:0000313" key="1">
    <source>
        <dbReference type="EMBL" id="MFC6766352.1"/>
    </source>
</evidence>